<feature type="domain" description="Ammonium transporter AmtB-like" evidence="7">
    <location>
        <begin position="1"/>
        <end position="238"/>
    </location>
</feature>
<dbReference type="InterPro" id="IPR024041">
    <property type="entry name" value="NH4_transpt_AmtB-like_dom"/>
</dbReference>
<evidence type="ECO:0000256" key="2">
    <source>
        <dbReference type="ARBA" id="ARBA00011036"/>
    </source>
</evidence>
<organism evidence="8 9">
    <name type="scientific">Mya arenaria</name>
    <name type="common">Soft-shell clam</name>
    <dbReference type="NCBI Taxonomy" id="6604"/>
    <lineage>
        <taxon>Eukaryota</taxon>
        <taxon>Metazoa</taxon>
        <taxon>Spiralia</taxon>
        <taxon>Lophotrochozoa</taxon>
        <taxon>Mollusca</taxon>
        <taxon>Bivalvia</taxon>
        <taxon>Autobranchia</taxon>
        <taxon>Heteroconchia</taxon>
        <taxon>Euheterodonta</taxon>
        <taxon>Imparidentia</taxon>
        <taxon>Neoheterodontei</taxon>
        <taxon>Myida</taxon>
        <taxon>Myoidea</taxon>
        <taxon>Myidae</taxon>
        <taxon>Mya</taxon>
    </lineage>
</organism>
<evidence type="ECO:0000259" key="7">
    <source>
        <dbReference type="Pfam" id="PF00909"/>
    </source>
</evidence>
<protein>
    <submittedName>
        <fullName evidence="8">RHBG-like protein</fullName>
    </submittedName>
</protein>
<dbReference type="Proteomes" id="UP001164746">
    <property type="component" value="Chromosome 17"/>
</dbReference>
<evidence type="ECO:0000256" key="5">
    <source>
        <dbReference type="ARBA" id="ARBA00023136"/>
    </source>
</evidence>
<gene>
    <name evidence="8" type="ORF">MAR_033583</name>
</gene>
<feature type="transmembrane region" description="Helical" evidence="6">
    <location>
        <begin position="98"/>
        <end position="116"/>
    </location>
</feature>
<keyword evidence="9" id="KW-1185">Reference proteome</keyword>
<dbReference type="PRINTS" id="PR00342">
    <property type="entry name" value="RHESUSRHD"/>
</dbReference>
<sequence>MIFIGFGFLMTFLKRYGFGAVSINLLIAAFVIQWAFIVRGIIHSVAHAATVLISFGAVLGKASPIQLIVMALIEVVLAQINEWIGLDIFGAVDIGESMYIHAFGAYFGLAVARVLYNDKYDEARSEGSVYHSDIFSMIGTVFLWIFWPSFNGGAADGDEQQRALINTYLSLAACTVVTFALSQLVDKRGKLNMVHVQNATLAGGVALGTSANMPLQPWVAMLIGCIAGTISVVGYQYLTVPPGPGRSSTTQGGYQMLALVITLVIAIVGGALTGLLLRMPCFDNVDGKQMFDDREFFIVEGQGFPSNEEEAIEEGNDTKLRMLSD</sequence>
<dbReference type="SUPFAM" id="SSF111352">
    <property type="entry name" value="Ammonium transporter"/>
    <property type="match status" value="1"/>
</dbReference>
<accession>A0ABY7GD58</accession>
<feature type="transmembrane region" description="Helical" evidence="6">
    <location>
        <begin position="167"/>
        <end position="185"/>
    </location>
</feature>
<evidence type="ECO:0000313" key="8">
    <source>
        <dbReference type="EMBL" id="WAR31041.1"/>
    </source>
</evidence>
<feature type="transmembrane region" description="Helical" evidence="6">
    <location>
        <begin position="218"/>
        <end position="237"/>
    </location>
</feature>
<dbReference type="PANTHER" id="PTHR11730">
    <property type="entry name" value="AMMONIUM TRANSPORTER"/>
    <property type="match status" value="1"/>
</dbReference>
<evidence type="ECO:0000313" key="9">
    <source>
        <dbReference type="Proteomes" id="UP001164746"/>
    </source>
</evidence>
<dbReference type="PANTHER" id="PTHR11730:SF60">
    <property type="entry name" value="RH50, ISOFORM D"/>
    <property type="match status" value="1"/>
</dbReference>
<dbReference type="Gene3D" id="1.10.3430.10">
    <property type="entry name" value="Ammonium transporter AmtB like domains"/>
    <property type="match status" value="2"/>
</dbReference>
<name>A0ABY7GD58_MYAAR</name>
<proteinExistence type="inferred from homology"/>
<evidence type="ECO:0000256" key="1">
    <source>
        <dbReference type="ARBA" id="ARBA00004141"/>
    </source>
</evidence>
<dbReference type="Pfam" id="PF00909">
    <property type="entry name" value="Ammonium_transp"/>
    <property type="match status" value="1"/>
</dbReference>
<evidence type="ECO:0000256" key="4">
    <source>
        <dbReference type="ARBA" id="ARBA00022989"/>
    </source>
</evidence>
<dbReference type="EMBL" id="CP111028">
    <property type="protein sequence ID" value="WAR31041.1"/>
    <property type="molecule type" value="Genomic_DNA"/>
</dbReference>
<dbReference type="InterPro" id="IPR002229">
    <property type="entry name" value="RhesusRHD"/>
</dbReference>
<dbReference type="InterPro" id="IPR029020">
    <property type="entry name" value="Ammonium/urea_transptr"/>
</dbReference>
<evidence type="ECO:0000256" key="3">
    <source>
        <dbReference type="ARBA" id="ARBA00022692"/>
    </source>
</evidence>
<feature type="transmembrane region" description="Helical" evidence="6">
    <location>
        <begin position="128"/>
        <end position="147"/>
    </location>
</feature>
<keyword evidence="5 6" id="KW-0472">Membrane</keyword>
<evidence type="ECO:0000256" key="6">
    <source>
        <dbReference type="SAM" id="Phobius"/>
    </source>
</evidence>
<feature type="transmembrane region" description="Helical" evidence="6">
    <location>
        <begin position="257"/>
        <end position="277"/>
    </location>
</feature>
<feature type="transmembrane region" description="Helical" evidence="6">
    <location>
        <begin position="16"/>
        <end position="35"/>
    </location>
</feature>
<comment type="similarity">
    <text evidence="2">Belongs to the ammonium transporter (TC 2.A.49) family. Rh subfamily.</text>
</comment>
<keyword evidence="3 6" id="KW-0812">Transmembrane</keyword>
<comment type="subcellular location">
    <subcellularLocation>
        <location evidence="1">Membrane</location>
        <topology evidence="1">Multi-pass membrane protein</topology>
    </subcellularLocation>
</comment>
<reference evidence="8" key="1">
    <citation type="submission" date="2022-11" db="EMBL/GenBank/DDBJ databases">
        <title>Centuries of genome instability and evolution in soft-shell clam transmissible cancer (bioRxiv).</title>
        <authorList>
            <person name="Hart S.F.M."/>
            <person name="Yonemitsu M.A."/>
            <person name="Giersch R.M."/>
            <person name="Beal B.F."/>
            <person name="Arriagada G."/>
            <person name="Davis B.W."/>
            <person name="Ostrander E.A."/>
            <person name="Goff S.P."/>
            <person name="Metzger M.J."/>
        </authorList>
    </citation>
    <scope>NUCLEOTIDE SEQUENCE</scope>
    <source>
        <strain evidence="8">MELC-2E11</strain>
        <tissue evidence="8">Siphon/mantle</tissue>
    </source>
</reference>
<keyword evidence="4 6" id="KW-1133">Transmembrane helix</keyword>